<sequence>MTSAISAITATSAEPVAAAALPTAPADGAAVLQFRSALSQPDVSAPAPVDAARNAATVSAAGNTPSVFGDRVLAGLQSVSDSFRHQNATLTALSTYPGLSMTGVLQLQADIARFSLQVEMLGKITGKAPQQLDQLLRMQ</sequence>
<dbReference type="GO" id="GO:0030254">
    <property type="term" value="P:protein secretion by the type III secretion system"/>
    <property type="evidence" value="ECO:0007669"/>
    <property type="project" value="InterPro"/>
</dbReference>
<gene>
    <name evidence="1" type="ORF">NCTC13160_03870</name>
</gene>
<evidence type="ECO:0000313" key="1">
    <source>
        <dbReference type="EMBL" id="SUA80679.1"/>
    </source>
</evidence>
<proteinExistence type="predicted"/>
<dbReference type="InterPro" id="IPR012670">
    <property type="entry name" value="T3SS_YscI/HrpB"/>
</dbReference>
<dbReference type="EMBL" id="UGSG01000001">
    <property type="protein sequence ID" value="SUA80679.1"/>
    <property type="molecule type" value="Genomic_DNA"/>
</dbReference>
<dbReference type="Proteomes" id="UP000254573">
    <property type="component" value="Unassembled WGS sequence"/>
</dbReference>
<organism evidence="1 2">
    <name type="scientific">Pandoraea pnomenusa</name>
    <dbReference type="NCBI Taxonomy" id="93220"/>
    <lineage>
        <taxon>Bacteria</taxon>
        <taxon>Pseudomonadati</taxon>
        <taxon>Pseudomonadota</taxon>
        <taxon>Betaproteobacteria</taxon>
        <taxon>Burkholderiales</taxon>
        <taxon>Burkholderiaceae</taxon>
        <taxon>Pandoraea</taxon>
    </lineage>
</organism>
<dbReference type="Pfam" id="PF17001">
    <property type="entry name" value="T3SS_basalb_I"/>
    <property type="match status" value="1"/>
</dbReference>
<accession>A0A378YW51</accession>
<reference evidence="1 2" key="1">
    <citation type="submission" date="2018-06" db="EMBL/GenBank/DDBJ databases">
        <authorList>
            <consortium name="Pathogen Informatics"/>
            <person name="Doyle S."/>
        </authorList>
    </citation>
    <scope>NUCLEOTIDE SEQUENCE [LARGE SCALE GENOMIC DNA]</scope>
    <source>
        <strain evidence="1 2">NCTC13160</strain>
    </source>
</reference>
<dbReference type="NCBIfam" id="TIGR02497">
    <property type="entry name" value="yscI_hrpB_dom"/>
    <property type="match status" value="1"/>
</dbReference>
<dbReference type="AlphaFoldDB" id="A0A378YW51"/>
<dbReference type="RefSeq" id="WP_038620136.1">
    <property type="nucleotide sequence ID" value="NZ_CP009553.3"/>
</dbReference>
<name>A0A378YW51_9BURK</name>
<evidence type="ECO:0000313" key="2">
    <source>
        <dbReference type="Proteomes" id="UP000254573"/>
    </source>
</evidence>
<dbReference type="KEGG" id="ppnm:LV28_19620"/>
<protein>
    <submittedName>
        <fullName evidence="1">Type III secretion apparatus protein, YscI/HrpB, C-terminal domain</fullName>
    </submittedName>
</protein>